<feature type="non-terminal residue" evidence="2">
    <location>
        <position position="50"/>
    </location>
</feature>
<dbReference type="Proteomes" id="UP001057375">
    <property type="component" value="Unassembled WGS sequence"/>
</dbReference>
<reference evidence="2" key="1">
    <citation type="submission" date="2022-03" db="EMBL/GenBank/DDBJ databases">
        <title>Draft genome sequence of Aduncisulcus paluster, a free-living microaerophilic Fornicata.</title>
        <authorList>
            <person name="Yuyama I."/>
            <person name="Kume K."/>
            <person name="Tamura T."/>
            <person name="Inagaki Y."/>
            <person name="Hashimoto T."/>
        </authorList>
    </citation>
    <scope>NUCLEOTIDE SEQUENCE</scope>
    <source>
        <strain evidence="2">NY0171</strain>
    </source>
</reference>
<organism evidence="2 3">
    <name type="scientific">Aduncisulcus paluster</name>
    <dbReference type="NCBI Taxonomy" id="2918883"/>
    <lineage>
        <taxon>Eukaryota</taxon>
        <taxon>Metamonada</taxon>
        <taxon>Carpediemonas-like organisms</taxon>
        <taxon>Aduncisulcus</taxon>
    </lineage>
</organism>
<gene>
    <name evidence="2" type="ORF">ADUPG1_014753</name>
</gene>
<dbReference type="EMBL" id="BQXS01020311">
    <property type="protein sequence ID" value="GKT29395.1"/>
    <property type="molecule type" value="Genomic_DNA"/>
</dbReference>
<proteinExistence type="predicted"/>
<feature type="compositionally biased region" description="Acidic residues" evidence="1">
    <location>
        <begin position="1"/>
        <end position="19"/>
    </location>
</feature>
<protein>
    <submittedName>
        <fullName evidence="2">Uncharacterized protein</fullName>
    </submittedName>
</protein>
<evidence type="ECO:0000313" key="3">
    <source>
        <dbReference type="Proteomes" id="UP001057375"/>
    </source>
</evidence>
<keyword evidence="3" id="KW-1185">Reference proteome</keyword>
<feature type="non-terminal residue" evidence="2">
    <location>
        <position position="1"/>
    </location>
</feature>
<feature type="region of interest" description="Disordered" evidence="1">
    <location>
        <begin position="1"/>
        <end position="23"/>
    </location>
</feature>
<evidence type="ECO:0000313" key="2">
    <source>
        <dbReference type="EMBL" id="GKT29395.1"/>
    </source>
</evidence>
<accession>A0ABQ5KA37</accession>
<sequence>SETSETEEEEEEEEEEESSSVDADIFLSLLPSPSHELMSSGLTISSSDIK</sequence>
<comment type="caution">
    <text evidence="2">The sequence shown here is derived from an EMBL/GenBank/DDBJ whole genome shotgun (WGS) entry which is preliminary data.</text>
</comment>
<name>A0ABQ5KA37_9EUKA</name>
<evidence type="ECO:0000256" key="1">
    <source>
        <dbReference type="SAM" id="MobiDB-lite"/>
    </source>
</evidence>